<feature type="non-terminal residue" evidence="1">
    <location>
        <position position="121"/>
    </location>
</feature>
<evidence type="ECO:0000313" key="1">
    <source>
        <dbReference type="EMBL" id="CAJ0587475.1"/>
    </source>
</evidence>
<gene>
    <name evidence="1" type="ORF">MSPICULIGERA_LOCUS25441</name>
</gene>
<reference evidence="1" key="1">
    <citation type="submission" date="2023-06" db="EMBL/GenBank/DDBJ databases">
        <authorList>
            <person name="Delattre M."/>
        </authorList>
    </citation>
    <scope>NUCLEOTIDE SEQUENCE</scope>
    <source>
        <strain evidence="1">AF72</strain>
    </source>
</reference>
<accession>A0AA36DGZ5</accession>
<sequence>MNYFIIVPATLDGNLLNGGCDGVLFAKFNSTCRQTTKGSGTKLLKSSAAGAHLIGYVSPTMGYCESILRINWYQEAAGGNFYEQGDTVRYNRLKQYGFLYAWEMPAADAKKPAPDPLCPKV</sequence>
<proteinExistence type="predicted"/>
<organism evidence="1 2">
    <name type="scientific">Mesorhabditis spiculigera</name>
    <dbReference type="NCBI Taxonomy" id="96644"/>
    <lineage>
        <taxon>Eukaryota</taxon>
        <taxon>Metazoa</taxon>
        <taxon>Ecdysozoa</taxon>
        <taxon>Nematoda</taxon>
        <taxon>Chromadorea</taxon>
        <taxon>Rhabditida</taxon>
        <taxon>Rhabditina</taxon>
        <taxon>Rhabditomorpha</taxon>
        <taxon>Rhabditoidea</taxon>
        <taxon>Rhabditidae</taxon>
        <taxon>Mesorhabditinae</taxon>
        <taxon>Mesorhabditis</taxon>
    </lineage>
</organism>
<protein>
    <submittedName>
        <fullName evidence="1">Uncharacterized protein</fullName>
    </submittedName>
</protein>
<dbReference type="Proteomes" id="UP001177023">
    <property type="component" value="Unassembled WGS sequence"/>
</dbReference>
<dbReference type="AlphaFoldDB" id="A0AA36DGZ5"/>
<evidence type="ECO:0000313" key="2">
    <source>
        <dbReference type="Proteomes" id="UP001177023"/>
    </source>
</evidence>
<name>A0AA36DGZ5_9BILA</name>
<keyword evidence="2" id="KW-1185">Reference proteome</keyword>
<comment type="caution">
    <text evidence="1">The sequence shown here is derived from an EMBL/GenBank/DDBJ whole genome shotgun (WGS) entry which is preliminary data.</text>
</comment>
<dbReference type="EMBL" id="CATQJA010002710">
    <property type="protein sequence ID" value="CAJ0587475.1"/>
    <property type="molecule type" value="Genomic_DNA"/>
</dbReference>